<proteinExistence type="predicted"/>
<accession>A0A511MC32</accession>
<dbReference type="RefSeq" id="WP_147129846.1">
    <property type="nucleotide sequence ID" value="NZ_BJXA01000011.1"/>
</dbReference>
<keyword evidence="2" id="KW-1185">Reference proteome</keyword>
<name>A0A511MC32_9NOCA</name>
<sequence>MTAPAWQAHPVDRPDCSCFRPWRRSVSYRTAAEEVAINDLRGELALTSTPNWGMILRRGLIQLTEHDHAVIAAAMSGE</sequence>
<dbReference type="SUPFAM" id="SSF88697">
    <property type="entry name" value="PUA domain-like"/>
    <property type="match status" value="1"/>
</dbReference>
<dbReference type="Gene3D" id="3.10.590.10">
    <property type="entry name" value="ph1033 like domains"/>
    <property type="match status" value="1"/>
</dbReference>
<protein>
    <recommendedName>
        <fullName evidence="3">EVE domain-containing protein</fullName>
    </recommendedName>
</protein>
<evidence type="ECO:0008006" key="3">
    <source>
        <dbReference type="Google" id="ProtNLM"/>
    </source>
</evidence>
<dbReference type="InterPro" id="IPR015947">
    <property type="entry name" value="PUA-like_sf"/>
</dbReference>
<dbReference type="EMBL" id="BJXA01000011">
    <property type="protein sequence ID" value="GEM37747.1"/>
    <property type="molecule type" value="Genomic_DNA"/>
</dbReference>
<organism evidence="1 2">
    <name type="scientific">Nocardia ninae NBRC 108245</name>
    <dbReference type="NCBI Taxonomy" id="1210091"/>
    <lineage>
        <taxon>Bacteria</taxon>
        <taxon>Bacillati</taxon>
        <taxon>Actinomycetota</taxon>
        <taxon>Actinomycetes</taxon>
        <taxon>Mycobacteriales</taxon>
        <taxon>Nocardiaceae</taxon>
        <taxon>Nocardia</taxon>
    </lineage>
</organism>
<dbReference type="AlphaFoldDB" id="A0A511MC32"/>
<reference evidence="1 2" key="1">
    <citation type="submission" date="2019-07" db="EMBL/GenBank/DDBJ databases">
        <title>Whole genome shotgun sequence of Nocardia ninae NBRC 108245.</title>
        <authorList>
            <person name="Hosoyama A."/>
            <person name="Uohara A."/>
            <person name="Ohji S."/>
            <person name="Ichikawa N."/>
        </authorList>
    </citation>
    <scope>NUCLEOTIDE SEQUENCE [LARGE SCALE GENOMIC DNA]</scope>
    <source>
        <strain evidence="1 2">NBRC 108245</strain>
    </source>
</reference>
<dbReference type="Proteomes" id="UP000321424">
    <property type="component" value="Unassembled WGS sequence"/>
</dbReference>
<evidence type="ECO:0000313" key="2">
    <source>
        <dbReference type="Proteomes" id="UP000321424"/>
    </source>
</evidence>
<evidence type="ECO:0000313" key="1">
    <source>
        <dbReference type="EMBL" id="GEM37747.1"/>
    </source>
</evidence>
<dbReference type="OrthoDB" id="9793567at2"/>
<gene>
    <name evidence="1" type="ORF">NN4_22660</name>
</gene>
<comment type="caution">
    <text evidence="1">The sequence shown here is derived from an EMBL/GenBank/DDBJ whole genome shotgun (WGS) entry which is preliminary data.</text>
</comment>